<dbReference type="InterPro" id="IPR036770">
    <property type="entry name" value="Ankyrin_rpt-contain_sf"/>
</dbReference>
<dbReference type="PROSITE" id="PS50096">
    <property type="entry name" value="IQ"/>
    <property type="match status" value="2"/>
</dbReference>
<feature type="compositionally biased region" description="Basic and acidic residues" evidence="8">
    <location>
        <begin position="993"/>
        <end position="1005"/>
    </location>
</feature>
<dbReference type="SUPFAM" id="SSF81296">
    <property type="entry name" value="E set domains"/>
    <property type="match status" value="1"/>
</dbReference>
<keyword evidence="11" id="KW-1185">Reference proteome</keyword>
<dbReference type="SUPFAM" id="SSF48403">
    <property type="entry name" value="Ankyrin repeat"/>
    <property type="match status" value="1"/>
</dbReference>
<evidence type="ECO:0000256" key="4">
    <source>
        <dbReference type="ARBA" id="ARBA00023159"/>
    </source>
</evidence>
<dbReference type="EMBL" id="CAKLCB010000326">
    <property type="protein sequence ID" value="CAH0520070.1"/>
    <property type="molecule type" value="Genomic_DNA"/>
</dbReference>
<evidence type="ECO:0000256" key="3">
    <source>
        <dbReference type="ARBA" id="ARBA00023043"/>
    </source>
</evidence>
<evidence type="ECO:0000256" key="6">
    <source>
        <dbReference type="ARBA" id="ARBA00023242"/>
    </source>
</evidence>
<dbReference type="PANTHER" id="PTHR23335">
    <property type="entry name" value="CALMODULIN-BINDING TRANSCRIPTION ACTIVATOR CAMTA"/>
    <property type="match status" value="1"/>
</dbReference>
<dbReference type="Pfam" id="PF03859">
    <property type="entry name" value="CG-1"/>
    <property type="match status" value="1"/>
</dbReference>
<dbReference type="PROSITE" id="PS50297">
    <property type="entry name" value="ANK_REP_REGION"/>
    <property type="match status" value="1"/>
</dbReference>
<dbReference type="InterPro" id="IPR002110">
    <property type="entry name" value="Ankyrin_rpt"/>
</dbReference>
<dbReference type="InterPro" id="IPR013783">
    <property type="entry name" value="Ig-like_fold"/>
</dbReference>
<protein>
    <recommendedName>
        <fullName evidence="9">CG-1 domain-containing protein</fullName>
    </recommendedName>
</protein>
<feature type="region of interest" description="Disordered" evidence="8">
    <location>
        <begin position="983"/>
        <end position="1005"/>
    </location>
</feature>
<dbReference type="SMART" id="SM00015">
    <property type="entry name" value="IQ"/>
    <property type="match status" value="3"/>
</dbReference>
<evidence type="ECO:0000259" key="9">
    <source>
        <dbReference type="PROSITE" id="PS51437"/>
    </source>
</evidence>
<reference evidence="10 11" key="1">
    <citation type="submission" date="2021-11" db="EMBL/GenBank/DDBJ databases">
        <authorList>
            <person name="Islam A."/>
            <person name="Islam S."/>
            <person name="Flora M.S."/>
            <person name="Rahman M."/>
            <person name="Ziaur R.M."/>
            <person name="Epstein J.H."/>
            <person name="Hassan M."/>
            <person name="Klassen M."/>
            <person name="Woodard K."/>
            <person name="Webb A."/>
            <person name="Webby R.J."/>
            <person name="El Zowalaty M.E."/>
        </authorList>
    </citation>
    <scope>NUCLEOTIDE SEQUENCE [LARGE SCALE GENOMIC DNA]</scope>
    <source>
        <strain evidence="10">Pbs1</strain>
    </source>
</reference>
<evidence type="ECO:0000313" key="11">
    <source>
        <dbReference type="Proteomes" id="UP001158986"/>
    </source>
</evidence>
<dbReference type="InterPro" id="IPR005559">
    <property type="entry name" value="CG-1_dom"/>
</dbReference>
<evidence type="ECO:0000256" key="8">
    <source>
        <dbReference type="SAM" id="MobiDB-lite"/>
    </source>
</evidence>
<feature type="domain" description="CG-1" evidence="9">
    <location>
        <begin position="8"/>
        <end position="137"/>
    </location>
</feature>
<evidence type="ECO:0000256" key="7">
    <source>
        <dbReference type="PROSITE-ProRule" id="PRU00023"/>
    </source>
</evidence>
<dbReference type="Pfam" id="PF00612">
    <property type="entry name" value="IQ"/>
    <property type="match status" value="2"/>
</dbReference>
<dbReference type="Pfam" id="PF12796">
    <property type="entry name" value="Ank_2"/>
    <property type="match status" value="1"/>
</dbReference>
<keyword evidence="3 7" id="KW-0040">ANK repeat</keyword>
<dbReference type="PROSITE" id="PS50088">
    <property type="entry name" value="ANK_REPEAT"/>
    <property type="match status" value="2"/>
</dbReference>
<evidence type="ECO:0000256" key="5">
    <source>
        <dbReference type="ARBA" id="ARBA00023163"/>
    </source>
</evidence>
<dbReference type="PANTHER" id="PTHR23335:SF1">
    <property type="entry name" value="CALMODULIN-BINDING TRANSCRIPTION ACTIVATOR, ISOFORM F"/>
    <property type="match status" value="1"/>
</dbReference>
<sequence length="1005" mass="111502">MNNIQVRATSLRKEATRRWLVKEELYFLLLHYKLVSVPAVLHSLQLQPPSGTLLFYNTLSVLDYKKDGWHWQKRKDKSGRVREDRAKLVINREIIILGTYVHSAETSTFHRRIYSVRDSNENIILVHYFDEVNKEGMGRQFLSDRNKLSKGLQQSFPLCQQPNLPTCTSTSSEEAAEFIMKGFEPQSRLRQTSSIQASDAELLLLKCNGMENVTTESGIYDLLNSLNWAPSPEKSIDGMGGQQTFELTEIVDFSPDWDFENGGAKILICLAAKFPASLVHDPTNVYVQFGTKRVRAEKVSDTVLRCSAPSAQDLGCVDLYVCHWNETFQPQTIQLSHKRKFTYRSYLQVSPSRVGDIATKRHISDSSATDPQEGTTPYSVHVFGTSKRGRSLAVQSHAIAGSKRSEDKAFDSNRNLSTYVESDLDERQCKIRVVERLSEFNQAICTKSLEPVVDGGISNALKSTGGESNILAKGNDSLFVPDLLSSLGSSTTQEQQVLSLPSLPIEPSATLVSSSETLTSLDDCTIEALSDKELEQLSEKLLERVVRQLVTVAYTSEELLEELNSLDEAGLSLLHYVSFYNYSQLVPVLVAHGAHINQQSTQGQTALHLAAGCGHDEVVDVLQQSGVDLQVRDFDGLTAADRAEKSGHANVAAKLRRYMGYDTFCDLGEVDGTHEFGGSPMDIDDAPTPYMDAGDMGILESNDHTVHGVRPSCSLLDDFESPCEASLPLKAISYEGDNQEHNRKLLLGAFSTMSLHDKCALSLSISRDSAIYPAWRHGSSVGEDTIASNSSSTGTTAGFGSSPASMIGMQADFIGGRLVVLGAENDSDVQSVIAEDEEGLSKLQAAMELMGPEERQLLEDEVKVLQHGVRAWLLKRNCKNMREATKQLREAAQSIEQQEDVEHLPQVTNEQLERERAAVTVQAATRSMLARRSFLQTKHVAIKFQAATRGVLCRKNFARMKAHALASLVIQRNVREWWNKQPTASRPESFTNYDDRRKENAGSMK</sequence>
<dbReference type="PROSITE" id="PS51437">
    <property type="entry name" value="CG_1"/>
    <property type="match status" value="1"/>
</dbReference>
<organism evidence="10 11">
    <name type="scientific">Peronospora belbahrii</name>
    <dbReference type="NCBI Taxonomy" id="622444"/>
    <lineage>
        <taxon>Eukaryota</taxon>
        <taxon>Sar</taxon>
        <taxon>Stramenopiles</taxon>
        <taxon>Oomycota</taxon>
        <taxon>Peronosporomycetes</taxon>
        <taxon>Peronosporales</taxon>
        <taxon>Peronosporaceae</taxon>
        <taxon>Peronospora</taxon>
    </lineage>
</organism>
<keyword evidence="4" id="KW-0010">Activator</keyword>
<dbReference type="InterPro" id="IPR027417">
    <property type="entry name" value="P-loop_NTPase"/>
</dbReference>
<feature type="repeat" description="ANK" evidence="7">
    <location>
        <begin position="569"/>
        <end position="601"/>
    </location>
</feature>
<keyword evidence="6" id="KW-0539">Nucleus</keyword>
<evidence type="ECO:0000313" key="10">
    <source>
        <dbReference type="EMBL" id="CAH0520070.1"/>
    </source>
</evidence>
<comment type="caution">
    <text evidence="10">The sequence shown here is derived from an EMBL/GenBank/DDBJ whole genome shotgun (WGS) entry which is preliminary data.</text>
</comment>
<dbReference type="SMART" id="SM01076">
    <property type="entry name" value="CG-1"/>
    <property type="match status" value="1"/>
</dbReference>
<comment type="similarity">
    <text evidence="2">Belongs to the CAMTA family.</text>
</comment>
<dbReference type="SUPFAM" id="SSF52540">
    <property type="entry name" value="P-loop containing nucleoside triphosphate hydrolases"/>
    <property type="match status" value="1"/>
</dbReference>
<dbReference type="Proteomes" id="UP001158986">
    <property type="component" value="Unassembled WGS sequence"/>
</dbReference>
<dbReference type="InterPro" id="IPR014756">
    <property type="entry name" value="Ig_E-set"/>
</dbReference>
<dbReference type="Gene3D" id="2.60.40.10">
    <property type="entry name" value="Immunoglobulins"/>
    <property type="match status" value="1"/>
</dbReference>
<accession>A0ABN8D3U9</accession>
<evidence type="ECO:0000256" key="2">
    <source>
        <dbReference type="ARBA" id="ARBA00008267"/>
    </source>
</evidence>
<dbReference type="InterPro" id="IPR000048">
    <property type="entry name" value="IQ_motif_EF-hand-BS"/>
</dbReference>
<dbReference type="Gene3D" id="4.10.270.10">
    <property type="entry name" value="Myosin, subunit A"/>
    <property type="match status" value="1"/>
</dbReference>
<name>A0ABN8D3U9_9STRA</name>
<keyword evidence="5" id="KW-0804">Transcription</keyword>
<gene>
    <name evidence="10" type="ORF">PBS001_LOCUS6573</name>
</gene>
<dbReference type="SMART" id="SM00248">
    <property type="entry name" value="ANK"/>
    <property type="match status" value="3"/>
</dbReference>
<comment type="subcellular location">
    <subcellularLocation>
        <location evidence="1">Nucleus</location>
    </subcellularLocation>
</comment>
<feature type="repeat" description="ANK" evidence="7">
    <location>
        <begin position="602"/>
        <end position="634"/>
    </location>
</feature>
<proteinExistence type="inferred from homology"/>
<evidence type="ECO:0000256" key="1">
    <source>
        <dbReference type="ARBA" id="ARBA00004123"/>
    </source>
</evidence>
<feature type="compositionally biased region" description="Polar residues" evidence="8">
    <location>
        <begin position="983"/>
        <end position="992"/>
    </location>
</feature>
<dbReference type="Gene3D" id="1.25.40.20">
    <property type="entry name" value="Ankyrin repeat-containing domain"/>
    <property type="match status" value="1"/>
</dbReference>